<proteinExistence type="predicted"/>
<reference evidence="2" key="1">
    <citation type="submission" date="2017-11" db="EMBL/GenBank/DDBJ databases">
        <authorList>
            <person name="Zhu W."/>
        </authorList>
    </citation>
    <scope>NUCLEOTIDE SEQUENCE [LARGE SCALE GENOMIC DNA]</scope>
    <source>
        <strain evidence="2">CAU 1051</strain>
    </source>
</reference>
<dbReference type="InterPro" id="IPR020968">
    <property type="entry name" value="Bacteriocin_II_aureocin-like"/>
</dbReference>
<sequence>MVVFLRIVAQLGAAAAKWAWANKARVMELILQGFGVQYIIDYINARV</sequence>
<comment type="caution">
    <text evidence="1">The sequence shown here is derived from an EMBL/GenBank/DDBJ whole genome shotgun (WGS) entry which is preliminary data.</text>
</comment>
<dbReference type="EMBL" id="PIOD01000020">
    <property type="protein sequence ID" value="RDW16165.1"/>
    <property type="molecule type" value="Genomic_DNA"/>
</dbReference>
<organism evidence="1 2">
    <name type="scientific">Oceanobacillus chungangensis</name>
    <dbReference type="NCBI Taxonomy" id="1229152"/>
    <lineage>
        <taxon>Bacteria</taxon>
        <taxon>Bacillati</taxon>
        <taxon>Bacillota</taxon>
        <taxon>Bacilli</taxon>
        <taxon>Bacillales</taxon>
        <taxon>Bacillaceae</taxon>
        <taxon>Oceanobacillus</taxon>
    </lineage>
</organism>
<dbReference type="RefSeq" id="WP_115750668.1">
    <property type="nucleotide sequence ID" value="NZ_PIOD01000020.1"/>
</dbReference>
<dbReference type="AlphaFoldDB" id="A0A3D8PLY8"/>
<protein>
    <submittedName>
        <fullName evidence="1">Bacteriocin aureocin A53</fullName>
    </submittedName>
</protein>
<evidence type="ECO:0000313" key="2">
    <source>
        <dbReference type="Proteomes" id="UP000256520"/>
    </source>
</evidence>
<gene>
    <name evidence="1" type="ORF">CWR45_14905</name>
</gene>
<evidence type="ECO:0000313" key="1">
    <source>
        <dbReference type="EMBL" id="RDW16165.1"/>
    </source>
</evidence>
<dbReference type="Proteomes" id="UP000256520">
    <property type="component" value="Unassembled WGS sequence"/>
</dbReference>
<keyword evidence="2" id="KW-1185">Reference proteome</keyword>
<accession>A0A3D8PLY8</accession>
<dbReference type="NCBIfam" id="NF033881">
    <property type="entry name" value="aureocin_A53"/>
    <property type="match status" value="1"/>
</dbReference>
<dbReference type="Pfam" id="PF11758">
    <property type="entry name" value="Bacteriocin_IIi"/>
    <property type="match status" value="1"/>
</dbReference>
<name>A0A3D8PLY8_9BACI</name>